<feature type="binding site" evidence="6">
    <location>
        <position position="208"/>
    </location>
    <ligand>
        <name>a divalent metal cation</name>
        <dbReference type="ChEBI" id="CHEBI:60240"/>
        <label>2</label>
        <note>catalytic</note>
    </ligand>
</feature>
<dbReference type="SUPFAM" id="SSF55920">
    <property type="entry name" value="Creatinase/aminopeptidase"/>
    <property type="match status" value="1"/>
</dbReference>
<dbReference type="InterPro" id="IPR001714">
    <property type="entry name" value="Pept_M24_MAP"/>
</dbReference>
<evidence type="ECO:0000256" key="7">
    <source>
        <dbReference type="RuleBase" id="RU003653"/>
    </source>
</evidence>
<feature type="binding site" evidence="6">
    <location>
        <position position="239"/>
    </location>
    <ligand>
        <name>a divalent metal cation</name>
        <dbReference type="ChEBI" id="CHEBI:60240"/>
        <label>1</label>
    </ligand>
</feature>
<dbReference type="EC" id="3.4.11.18" evidence="6 7"/>
<dbReference type="GO" id="GO:0004239">
    <property type="term" value="F:initiator methionyl aminopeptidase activity"/>
    <property type="evidence" value="ECO:0007669"/>
    <property type="project" value="UniProtKB-UniRule"/>
</dbReference>
<organism evidence="9 10">
    <name type="scientific">Candidatus Spechtbacteria bacterium RIFCSPHIGHO2_01_FULL_43_30</name>
    <dbReference type="NCBI Taxonomy" id="1802158"/>
    <lineage>
        <taxon>Bacteria</taxon>
        <taxon>Candidatus Spechtiibacteriota</taxon>
    </lineage>
</organism>
<dbReference type="Pfam" id="PF00557">
    <property type="entry name" value="Peptidase_M24"/>
    <property type="match status" value="1"/>
</dbReference>
<dbReference type="Gene3D" id="3.90.230.10">
    <property type="entry name" value="Creatinase/methionine aminopeptidase superfamily"/>
    <property type="match status" value="1"/>
</dbReference>
<feature type="binding site" evidence="6">
    <location>
        <position position="101"/>
    </location>
    <ligand>
        <name>a divalent metal cation</name>
        <dbReference type="ChEBI" id="CHEBI:60240"/>
        <label>1</label>
    </ligand>
</feature>
<comment type="function">
    <text evidence="1 6">Removes the N-terminal methionine from nascent proteins. The N-terminal methionine is often cleaved when the second residue in the primary sequence is small and uncharged (Met-Ala-, Cys, Gly, Pro, Ser, Thr, or Val). Requires deformylation of the N(alpha)-formylated initiator methionine before it can be hydrolyzed.</text>
</comment>
<evidence type="ECO:0000256" key="2">
    <source>
        <dbReference type="ARBA" id="ARBA00022438"/>
    </source>
</evidence>
<evidence type="ECO:0000313" key="9">
    <source>
        <dbReference type="EMBL" id="OGZ57713.1"/>
    </source>
</evidence>
<dbReference type="CDD" id="cd01086">
    <property type="entry name" value="MetAP1"/>
    <property type="match status" value="1"/>
</dbReference>
<keyword evidence="3 6" id="KW-0645">Protease</keyword>
<dbReference type="HAMAP" id="MF_01974">
    <property type="entry name" value="MetAP_1"/>
    <property type="match status" value="1"/>
</dbReference>
<feature type="binding site" evidence="6">
    <location>
        <position position="239"/>
    </location>
    <ligand>
        <name>a divalent metal cation</name>
        <dbReference type="ChEBI" id="CHEBI:60240"/>
        <label>2</label>
        <note>catalytic</note>
    </ligand>
</feature>
<feature type="binding site" evidence="6">
    <location>
        <position position="112"/>
    </location>
    <ligand>
        <name>a divalent metal cation</name>
        <dbReference type="ChEBI" id="CHEBI:60240"/>
        <label>1</label>
    </ligand>
</feature>
<dbReference type="GO" id="GO:0005829">
    <property type="term" value="C:cytosol"/>
    <property type="evidence" value="ECO:0007669"/>
    <property type="project" value="TreeGrafter"/>
</dbReference>
<dbReference type="PANTHER" id="PTHR43330:SF27">
    <property type="entry name" value="METHIONINE AMINOPEPTIDASE"/>
    <property type="match status" value="1"/>
</dbReference>
<evidence type="ECO:0000256" key="1">
    <source>
        <dbReference type="ARBA" id="ARBA00002521"/>
    </source>
</evidence>
<evidence type="ECO:0000313" key="10">
    <source>
        <dbReference type="Proteomes" id="UP000177932"/>
    </source>
</evidence>
<dbReference type="STRING" id="1802158.A2827_00275"/>
<feature type="binding site" evidence="6">
    <location>
        <position position="175"/>
    </location>
    <ligand>
        <name>a divalent metal cation</name>
        <dbReference type="ChEBI" id="CHEBI:60240"/>
        <label>2</label>
        <note>catalytic</note>
    </ligand>
</feature>
<dbReference type="AlphaFoldDB" id="A0A1G2H5H2"/>
<feature type="binding site" evidence="6">
    <location>
        <position position="84"/>
    </location>
    <ligand>
        <name>substrate</name>
    </ligand>
</feature>
<keyword evidence="2 6" id="KW-0031">Aminopeptidase</keyword>
<evidence type="ECO:0000259" key="8">
    <source>
        <dbReference type="Pfam" id="PF00557"/>
    </source>
</evidence>
<reference evidence="9 10" key="1">
    <citation type="journal article" date="2016" name="Nat. Commun.">
        <title>Thousands of microbial genomes shed light on interconnected biogeochemical processes in an aquifer system.</title>
        <authorList>
            <person name="Anantharaman K."/>
            <person name="Brown C.T."/>
            <person name="Hug L.A."/>
            <person name="Sharon I."/>
            <person name="Castelle C.J."/>
            <person name="Probst A.J."/>
            <person name="Thomas B.C."/>
            <person name="Singh A."/>
            <person name="Wilkins M.J."/>
            <person name="Karaoz U."/>
            <person name="Brodie E.L."/>
            <person name="Williams K.H."/>
            <person name="Hubbard S.S."/>
            <person name="Banfield J.F."/>
        </authorList>
    </citation>
    <scope>NUCLEOTIDE SEQUENCE [LARGE SCALE GENOMIC DNA]</scope>
</reference>
<evidence type="ECO:0000256" key="4">
    <source>
        <dbReference type="ARBA" id="ARBA00022723"/>
    </source>
</evidence>
<accession>A0A1G2H5H2</accession>
<protein>
    <recommendedName>
        <fullName evidence="6 7">Methionine aminopeptidase</fullName>
        <shortName evidence="6">MAP</shortName>
        <shortName evidence="6">MetAP</shortName>
        <ecNumber evidence="6 7">3.4.11.18</ecNumber>
    </recommendedName>
    <alternativeName>
        <fullName evidence="6">Peptidase M</fullName>
    </alternativeName>
</protein>
<dbReference type="InterPro" id="IPR000994">
    <property type="entry name" value="Pept_M24"/>
</dbReference>
<evidence type="ECO:0000256" key="5">
    <source>
        <dbReference type="ARBA" id="ARBA00022801"/>
    </source>
</evidence>
<evidence type="ECO:0000256" key="6">
    <source>
        <dbReference type="HAMAP-Rule" id="MF_01974"/>
    </source>
</evidence>
<dbReference type="InterPro" id="IPR036005">
    <property type="entry name" value="Creatinase/aminopeptidase-like"/>
</dbReference>
<dbReference type="InterPro" id="IPR002467">
    <property type="entry name" value="Pept_M24A_MAP1"/>
</dbReference>
<comment type="catalytic activity">
    <reaction evidence="6 7">
        <text>Release of N-terminal amino acids, preferentially methionine, from peptides and arylamides.</text>
        <dbReference type="EC" id="3.4.11.18"/>
    </reaction>
</comment>
<comment type="caution">
    <text evidence="9">The sequence shown here is derived from an EMBL/GenBank/DDBJ whole genome shotgun (WGS) entry which is preliminary data.</text>
</comment>
<dbReference type="PRINTS" id="PR00599">
    <property type="entry name" value="MAPEPTIDASE"/>
</dbReference>
<dbReference type="GO" id="GO:0006508">
    <property type="term" value="P:proteolysis"/>
    <property type="evidence" value="ECO:0007669"/>
    <property type="project" value="UniProtKB-KW"/>
</dbReference>
<keyword evidence="5 6" id="KW-0378">Hydrolase</keyword>
<dbReference type="PANTHER" id="PTHR43330">
    <property type="entry name" value="METHIONINE AMINOPEPTIDASE"/>
    <property type="match status" value="1"/>
</dbReference>
<proteinExistence type="inferred from homology"/>
<keyword evidence="4 6" id="KW-0479">Metal-binding</keyword>
<evidence type="ECO:0000256" key="3">
    <source>
        <dbReference type="ARBA" id="ARBA00022670"/>
    </source>
</evidence>
<dbReference type="GO" id="GO:0070006">
    <property type="term" value="F:metalloaminopeptidase activity"/>
    <property type="evidence" value="ECO:0007669"/>
    <property type="project" value="UniProtKB-UniRule"/>
</dbReference>
<sequence length="256" mass="28074">MSISIKTNREIELMRESGRIAAEILGMVSKKVDVGVRTKELDIIAEDMAVKYKVKPAFRGEESGKSGEPYPFVLCASVNEVIVHGLPSDYLLKDGDILGLDFGVIYEGYYSDVAATIPVGNISEEAHRLIRVTKKALNFGIKKVRPGNTIGDIGNTVQRYVESQGFGVVRDLVGHGIGKSLHEDPQVPNYGKRHKGEKLEEGMVLAIEPMVTMGSWEVSMSADGYGYETSDKSLSAHFEHTVLVSKNGCEILTRIK</sequence>
<feature type="binding site" evidence="6">
    <location>
        <position position="182"/>
    </location>
    <ligand>
        <name>substrate</name>
    </ligand>
</feature>
<name>A0A1G2H5H2_9BACT</name>
<feature type="binding site" evidence="6">
    <location>
        <position position="112"/>
    </location>
    <ligand>
        <name>a divalent metal cation</name>
        <dbReference type="ChEBI" id="CHEBI:60240"/>
        <label>2</label>
        <note>catalytic</note>
    </ligand>
</feature>
<comment type="similarity">
    <text evidence="6">Belongs to the peptidase M24A family. Methionine aminopeptidase type 1 subfamily.</text>
</comment>
<comment type="cofactor">
    <cofactor evidence="6">
        <name>Co(2+)</name>
        <dbReference type="ChEBI" id="CHEBI:48828"/>
    </cofactor>
    <cofactor evidence="6">
        <name>Zn(2+)</name>
        <dbReference type="ChEBI" id="CHEBI:29105"/>
    </cofactor>
    <cofactor evidence="6">
        <name>Mn(2+)</name>
        <dbReference type="ChEBI" id="CHEBI:29035"/>
    </cofactor>
    <cofactor evidence="6">
        <name>Fe(2+)</name>
        <dbReference type="ChEBI" id="CHEBI:29033"/>
    </cofactor>
    <text evidence="6">Binds 2 divalent metal cations per subunit. Has a high-affinity and a low affinity metal-binding site. The true nature of the physiological cofactor is under debate. The enzyme is active with cobalt, zinc, manganese or divalent iron ions. Most likely, methionine aminopeptidases function as mononuclear Fe(2+)-metalloproteases under physiological conditions, and the catalytically relevant metal-binding site has been assigned to the histidine-containing high-affinity site.</text>
</comment>
<gene>
    <name evidence="6" type="primary">map</name>
    <name evidence="9" type="ORF">A2827_00275</name>
</gene>
<comment type="subunit">
    <text evidence="6">Monomer.</text>
</comment>
<dbReference type="GO" id="GO:0046872">
    <property type="term" value="F:metal ion binding"/>
    <property type="evidence" value="ECO:0007669"/>
    <property type="project" value="UniProtKB-UniRule"/>
</dbReference>
<feature type="domain" description="Peptidase M24" evidence="8">
    <location>
        <begin position="12"/>
        <end position="245"/>
    </location>
</feature>
<dbReference type="Proteomes" id="UP000177932">
    <property type="component" value="Unassembled WGS sequence"/>
</dbReference>
<dbReference type="EMBL" id="MHOD01000024">
    <property type="protein sequence ID" value="OGZ57713.1"/>
    <property type="molecule type" value="Genomic_DNA"/>
</dbReference>
<dbReference type="NCBIfam" id="TIGR00500">
    <property type="entry name" value="met_pdase_I"/>
    <property type="match status" value="1"/>
</dbReference>